<gene>
    <name evidence="1" type="ORF">BDN70DRAFT_882497</name>
</gene>
<dbReference type="OrthoDB" id="5983317at2759"/>
<evidence type="ECO:0000313" key="1">
    <source>
        <dbReference type="EMBL" id="KAF9476396.1"/>
    </source>
</evidence>
<dbReference type="AlphaFoldDB" id="A0A9P5YWF3"/>
<proteinExistence type="predicted"/>
<dbReference type="EMBL" id="MU155296">
    <property type="protein sequence ID" value="KAF9476396.1"/>
    <property type="molecule type" value="Genomic_DNA"/>
</dbReference>
<sequence>MQPEALILPTSHITHHHRHWPHSRTEDAELTEHAMINAGQAIVCSAILDEQSKQDVMNSILFAQLAASAQYDRCSQPKDWYQFYTNILGNVGWVTTQHNIEDIVLDKDQPVRVDQFIIDYLNDKMDAVQLASMKRLITALQNVHDLSVKLFCSSAATDHQANFQLGACTQDTNKNVTISFGSICYTTTTTIENPLFATILHGKCGIASFQSMTLNEQIYGRVRDTIVQKLGQHAEKLTRDLILPSDT</sequence>
<keyword evidence="2" id="KW-1185">Reference proteome</keyword>
<reference evidence="1" key="1">
    <citation type="submission" date="2020-11" db="EMBL/GenBank/DDBJ databases">
        <authorList>
            <consortium name="DOE Joint Genome Institute"/>
            <person name="Ahrendt S."/>
            <person name="Riley R."/>
            <person name="Andreopoulos W."/>
            <person name="Labutti K."/>
            <person name="Pangilinan J."/>
            <person name="Ruiz-Duenas F.J."/>
            <person name="Barrasa J.M."/>
            <person name="Sanchez-Garcia M."/>
            <person name="Camarero S."/>
            <person name="Miyauchi S."/>
            <person name="Serrano A."/>
            <person name="Linde D."/>
            <person name="Babiker R."/>
            <person name="Drula E."/>
            <person name="Ayuso-Fernandez I."/>
            <person name="Pacheco R."/>
            <person name="Padilla G."/>
            <person name="Ferreira P."/>
            <person name="Barriuso J."/>
            <person name="Kellner H."/>
            <person name="Castanera R."/>
            <person name="Alfaro M."/>
            <person name="Ramirez L."/>
            <person name="Pisabarro A.G."/>
            <person name="Kuo A."/>
            <person name="Tritt A."/>
            <person name="Lipzen A."/>
            <person name="He G."/>
            <person name="Yan M."/>
            <person name="Ng V."/>
            <person name="Cullen D."/>
            <person name="Martin F."/>
            <person name="Rosso M.-N."/>
            <person name="Henrissat B."/>
            <person name="Hibbett D."/>
            <person name="Martinez A.T."/>
            <person name="Grigoriev I.V."/>
        </authorList>
    </citation>
    <scope>NUCLEOTIDE SEQUENCE</scope>
    <source>
        <strain evidence="1">CIRM-BRFM 674</strain>
    </source>
</reference>
<organism evidence="1 2">
    <name type="scientific">Pholiota conissans</name>
    <dbReference type="NCBI Taxonomy" id="109636"/>
    <lineage>
        <taxon>Eukaryota</taxon>
        <taxon>Fungi</taxon>
        <taxon>Dikarya</taxon>
        <taxon>Basidiomycota</taxon>
        <taxon>Agaricomycotina</taxon>
        <taxon>Agaricomycetes</taxon>
        <taxon>Agaricomycetidae</taxon>
        <taxon>Agaricales</taxon>
        <taxon>Agaricineae</taxon>
        <taxon>Strophariaceae</taxon>
        <taxon>Pholiota</taxon>
    </lineage>
</organism>
<protein>
    <submittedName>
        <fullName evidence="1">Uncharacterized protein</fullName>
    </submittedName>
</protein>
<accession>A0A9P5YWF3</accession>
<comment type="caution">
    <text evidence="1">The sequence shown here is derived from an EMBL/GenBank/DDBJ whole genome shotgun (WGS) entry which is preliminary data.</text>
</comment>
<dbReference type="Proteomes" id="UP000807469">
    <property type="component" value="Unassembled WGS sequence"/>
</dbReference>
<evidence type="ECO:0000313" key="2">
    <source>
        <dbReference type="Proteomes" id="UP000807469"/>
    </source>
</evidence>
<name>A0A9P5YWF3_9AGAR</name>